<dbReference type="SUPFAM" id="SSF48452">
    <property type="entry name" value="TPR-like"/>
    <property type="match status" value="1"/>
</dbReference>
<name>A0A1D1Z2A8_9ARAE</name>
<gene>
    <name evidence="3" type="primary">PCMP-E63_1</name>
    <name evidence="3" type="ORF">g.60402</name>
</gene>
<organism evidence="3">
    <name type="scientific">Anthurium amnicola</name>
    <dbReference type="NCBI Taxonomy" id="1678845"/>
    <lineage>
        <taxon>Eukaryota</taxon>
        <taxon>Viridiplantae</taxon>
        <taxon>Streptophyta</taxon>
        <taxon>Embryophyta</taxon>
        <taxon>Tracheophyta</taxon>
        <taxon>Spermatophyta</taxon>
        <taxon>Magnoliopsida</taxon>
        <taxon>Liliopsida</taxon>
        <taxon>Araceae</taxon>
        <taxon>Pothoideae</taxon>
        <taxon>Potheae</taxon>
        <taxon>Anthurium</taxon>
    </lineage>
</organism>
<feature type="repeat" description="PPR" evidence="2">
    <location>
        <begin position="119"/>
        <end position="153"/>
    </location>
</feature>
<dbReference type="NCBIfam" id="TIGR00756">
    <property type="entry name" value="PPR"/>
    <property type="match status" value="9"/>
</dbReference>
<dbReference type="Gene3D" id="1.25.40.10">
    <property type="entry name" value="Tetratricopeptide repeat domain"/>
    <property type="match status" value="5"/>
</dbReference>
<reference evidence="3" key="1">
    <citation type="submission" date="2015-07" db="EMBL/GenBank/DDBJ databases">
        <title>Transcriptome Assembly of Anthurium amnicola.</title>
        <authorList>
            <person name="Suzuki J."/>
        </authorList>
    </citation>
    <scope>NUCLEOTIDE SEQUENCE</scope>
</reference>
<dbReference type="EMBL" id="GDJX01006950">
    <property type="protein sequence ID" value="JAT60986.1"/>
    <property type="molecule type" value="Transcribed_RNA"/>
</dbReference>
<dbReference type="GO" id="GO:0009451">
    <property type="term" value="P:RNA modification"/>
    <property type="evidence" value="ECO:0007669"/>
    <property type="project" value="InterPro"/>
</dbReference>
<evidence type="ECO:0000313" key="3">
    <source>
        <dbReference type="EMBL" id="JAT60986.1"/>
    </source>
</evidence>
<dbReference type="AlphaFoldDB" id="A0A1D1Z2A8"/>
<keyword evidence="1" id="KW-0677">Repeat</keyword>
<protein>
    <submittedName>
        <fullName evidence="3">Pentatricopeptide repeat-containing protein At1g53600, mitochondrial</fullName>
    </submittedName>
</protein>
<dbReference type="Pfam" id="PF13041">
    <property type="entry name" value="PPR_2"/>
    <property type="match status" value="4"/>
</dbReference>
<evidence type="ECO:0000256" key="2">
    <source>
        <dbReference type="PROSITE-ProRule" id="PRU00708"/>
    </source>
</evidence>
<dbReference type="FunFam" id="1.25.40.10:FF:000090">
    <property type="entry name" value="Pentatricopeptide repeat-containing protein, chloroplastic"/>
    <property type="match status" value="1"/>
</dbReference>
<sequence>MNLVRLRRPSSSSLGRCLPRPWSPRLHCSDAAAAADHIPQAKRGSLPSLNARSCCASRVQSNSLITRHGRAGNLRGAQAVFDKMPHRDVISWTALLTAYAENGDTASARAVFDGMPKRNTASWNAMITAYTRDLRIREAADLFGRMPEKNVVSYGAMTSGFARAGMLREAEELCAEMPPKWRDPIASNALISGYLRRGELEEAVIVFQRMSVRDVVSWSSLVDGYCKHGQIDEARKLFETMPEKNVVTWTSMIRGYMKGGLWEDGFLTFLAMRRDGVSINTITLSVILDACTDLARIGEGIQIHGLILSMGFGCDTFLGNSLINMYFRVDCLTDAKIVFANMEKKDVVSWNSMITGYVQTDRIEEAHMLFEQMPTRDVVSWTSMLVGFSNRGQLEESVHLFREMPQKDDVAWTAMVSGFVGNEEHETAFRWFVQMLREGILPNPFSLSSILSASAGLTMLNQGMQVHACAVKMYLESAISVQNSLVSMYAKCGNLADACQIFLSIRDLNIVSMNSMITGFAQHGLAEEALELFRKMQTNGYKPNQVTFLGVLSACSHGGLVEEGYMHFQSMSSSYGIEPGPDHYTCMVDLLGRAGLLTEAAELIGSLPFDPHSAVWGALLGACRTHFDLGLAKHAAGQIFELEPDNATAYAVLSEMYSLAGLRKDEEEVRAAKRSKGLRKNRGCSWVTLDNRVCVFFAGDKSHSEWREIFALLSVISREIEEISCYI</sequence>
<feature type="repeat" description="PPR" evidence="2">
    <location>
        <begin position="183"/>
        <end position="213"/>
    </location>
</feature>
<dbReference type="PROSITE" id="PS51375">
    <property type="entry name" value="PPR"/>
    <property type="match status" value="7"/>
</dbReference>
<dbReference type="InterPro" id="IPR002885">
    <property type="entry name" value="PPR_rpt"/>
</dbReference>
<feature type="repeat" description="PPR" evidence="2">
    <location>
        <begin position="346"/>
        <end position="380"/>
    </location>
</feature>
<feature type="repeat" description="PPR" evidence="2">
    <location>
        <begin position="408"/>
        <end position="442"/>
    </location>
</feature>
<dbReference type="InterPro" id="IPR046960">
    <property type="entry name" value="PPR_At4g14850-like_plant"/>
</dbReference>
<dbReference type="Pfam" id="PF01535">
    <property type="entry name" value="PPR"/>
    <property type="match status" value="6"/>
</dbReference>
<dbReference type="FunFam" id="1.25.40.10:FF:000606">
    <property type="entry name" value="Putative pentatricopeptide repeat-containing protein"/>
    <property type="match status" value="1"/>
</dbReference>
<dbReference type="Pfam" id="PF20431">
    <property type="entry name" value="E_motif"/>
    <property type="match status" value="1"/>
</dbReference>
<dbReference type="GO" id="GO:0003723">
    <property type="term" value="F:RNA binding"/>
    <property type="evidence" value="ECO:0007669"/>
    <property type="project" value="InterPro"/>
</dbReference>
<evidence type="ECO:0000256" key="1">
    <source>
        <dbReference type="ARBA" id="ARBA00022737"/>
    </source>
</evidence>
<proteinExistence type="predicted"/>
<feature type="repeat" description="PPR" evidence="2">
    <location>
        <begin position="214"/>
        <end position="248"/>
    </location>
</feature>
<dbReference type="Pfam" id="PF12854">
    <property type="entry name" value="PPR_1"/>
    <property type="match status" value="1"/>
</dbReference>
<dbReference type="InterPro" id="IPR011990">
    <property type="entry name" value="TPR-like_helical_dom_sf"/>
</dbReference>
<feature type="repeat" description="PPR" evidence="2">
    <location>
        <begin position="88"/>
        <end position="118"/>
    </location>
</feature>
<accession>A0A1D1Z2A8</accession>
<dbReference type="PANTHER" id="PTHR47926">
    <property type="entry name" value="PENTATRICOPEPTIDE REPEAT-CONTAINING PROTEIN"/>
    <property type="match status" value="1"/>
</dbReference>
<dbReference type="InterPro" id="IPR046848">
    <property type="entry name" value="E_motif"/>
</dbReference>
<feature type="repeat" description="PPR" evidence="2">
    <location>
        <begin position="509"/>
        <end position="543"/>
    </location>
</feature>